<dbReference type="Gene3D" id="1.10.10.10">
    <property type="entry name" value="Winged helix-like DNA-binding domain superfamily/Winged helix DNA-binding domain"/>
    <property type="match status" value="1"/>
</dbReference>
<keyword evidence="3" id="KW-0418">Kinase</keyword>
<dbReference type="Gene3D" id="3.30.420.40">
    <property type="match status" value="2"/>
</dbReference>
<evidence type="ECO:0000313" key="3">
    <source>
        <dbReference type="EMBL" id="SEG95839.1"/>
    </source>
</evidence>
<feature type="compositionally biased region" description="Pro residues" evidence="2">
    <location>
        <begin position="36"/>
        <end position="50"/>
    </location>
</feature>
<proteinExistence type="inferred from homology"/>
<dbReference type="InterPro" id="IPR036388">
    <property type="entry name" value="WH-like_DNA-bd_sf"/>
</dbReference>
<dbReference type="Proteomes" id="UP000236754">
    <property type="component" value="Unassembled WGS sequence"/>
</dbReference>
<dbReference type="EMBL" id="FNVU01000035">
    <property type="protein sequence ID" value="SEG95839.1"/>
    <property type="molecule type" value="Genomic_DNA"/>
</dbReference>
<dbReference type="SUPFAM" id="SSF46785">
    <property type="entry name" value="Winged helix' DNA-binding domain"/>
    <property type="match status" value="1"/>
</dbReference>
<gene>
    <name evidence="3" type="ORF">SAMN05216223_1352</name>
</gene>
<feature type="region of interest" description="Disordered" evidence="2">
    <location>
        <begin position="295"/>
        <end position="323"/>
    </location>
</feature>
<organism evidence="3 4">
    <name type="scientific">Actinacidiphila yanglinensis</name>
    <dbReference type="NCBI Taxonomy" id="310779"/>
    <lineage>
        <taxon>Bacteria</taxon>
        <taxon>Bacillati</taxon>
        <taxon>Actinomycetota</taxon>
        <taxon>Actinomycetes</taxon>
        <taxon>Kitasatosporales</taxon>
        <taxon>Streptomycetaceae</taxon>
        <taxon>Actinacidiphila</taxon>
    </lineage>
</organism>
<comment type="similarity">
    <text evidence="1">Belongs to the ROK (NagC/XylR) family.</text>
</comment>
<dbReference type="InterPro" id="IPR036390">
    <property type="entry name" value="WH_DNA-bd_sf"/>
</dbReference>
<keyword evidence="4" id="KW-1185">Reference proteome</keyword>
<evidence type="ECO:0000256" key="1">
    <source>
        <dbReference type="ARBA" id="ARBA00006479"/>
    </source>
</evidence>
<feature type="compositionally biased region" description="Basic residues" evidence="2">
    <location>
        <begin position="1"/>
        <end position="12"/>
    </location>
</feature>
<name>A0A1H6EFR7_9ACTN</name>
<evidence type="ECO:0000256" key="2">
    <source>
        <dbReference type="SAM" id="MobiDB-lite"/>
    </source>
</evidence>
<dbReference type="Pfam" id="PF00480">
    <property type="entry name" value="ROK"/>
    <property type="match status" value="1"/>
</dbReference>
<dbReference type="InterPro" id="IPR043129">
    <property type="entry name" value="ATPase_NBD"/>
</dbReference>
<protein>
    <submittedName>
        <fullName evidence="3">Sugar kinase of the NBD/HSP70 family, may contain an N-terminal HTH domain</fullName>
    </submittedName>
</protein>
<sequence length="467" mass="48231">MVTRPSAHRSARPHPDPAANPRPAPGSRQVTGPRPGQDPRPASGPLPAPTPLRRADVGAAIPPVRRSSAAGAVLNAILDHGPVARSTVARLTGLSPAAVSGHSAQFLARGLIRESRETAGPRGLGRPHIPLEIDTGRYLVAGAHIAVLHTTLSLMDLRGRVVAQDRRPHQGTDPDRVLRGLAARLPGLVDAHAGERSVLAFGVATGQWVDPAGGVVVDHPRLGWRDVPVREVLAADSGLPVHVDSHARALARAEQLFGAVRTRDSAVVLFIGAVVDAAFATGGVVHRGPHSGAGSVAHLPVGADGAPGPGAPGPSRQPAAEPCSCGTAGCLQSEVSEPTLLRRAVERGLPVRVFRDLVDLALEGEPVAVELFRRRARLVGRVAALLLDMFDPEVLVVVEPGAGRLAECLADLRDEVGARSWVCDDPEQAVVASSFIGSALAVAGCAVALGALYADPLGSWPVLPAAS</sequence>
<evidence type="ECO:0000313" key="4">
    <source>
        <dbReference type="Proteomes" id="UP000236754"/>
    </source>
</evidence>
<feature type="region of interest" description="Disordered" evidence="2">
    <location>
        <begin position="1"/>
        <end position="54"/>
    </location>
</feature>
<dbReference type="PANTHER" id="PTHR18964">
    <property type="entry name" value="ROK (REPRESSOR, ORF, KINASE) FAMILY"/>
    <property type="match status" value="1"/>
</dbReference>
<dbReference type="SUPFAM" id="SSF53067">
    <property type="entry name" value="Actin-like ATPase domain"/>
    <property type="match status" value="1"/>
</dbReference>
<dbReference type="GO" id="GO:0016301">
    <property type="term" value="F:kinase activity"/>
    <property type="evidence" value="ECO:0007669"/>
    <property type="project" value="UniProtKB-KW"/>
</dbReference>
<dbReference type="AlphaFoldDB" id="A0A1H6EFR7"/>
<keyword evidence="3" id="KW-0808">Transferase</keyword>
<dbReference type="PANTHER" id="PTHR18964:SF149">
    <property type="entry name" value="BIFUNCTIONAL UDP-N-ACETYLGLUCOSAMINE 2-EPIMERASE_N-ACETYLMANNOSAMINE KINASE"/>
    <property type="match status" value="1"/>
</dbReference>
<reference evidence="3 4" key="1">
    <citation type="submission" date="2016-10" db="EMBL/GenBank/DDBJ databases">
        <authorList>
            <person name="de Groot N.N."/>
        </authorList>
    </citation>
    <scope>NUCLEOTIDE SEQUENCE [LARGE SCALE GENOMIC DNA]</scope>
    <source>
        <strain evidence="3 4">CGMCC 4.2023</strain>
    </source>
</reference>
<accession>A0A1H6EFR7</accession>
<dbReference type="InterPro" id="IPR000600">
    <property type="entry name" value="ROK"/>
</dbReference>